<protein>
    <submittedName>
        <fullName evidence="1">Uncharacterized protein</fullName>
    </submittedName>
</protein>
<dbReference type="EMBL" id="CAJJDO010000175">
    <property type="protein sequence ID" value="CAD8213207.1"/>
    <property type="molecule type" value="Genomic_DNA"/>
</dbReference>
<reference evidence="1" key="1">
    <citation type="submission" date="2021-01" db="EMBL/GenBank/DDBJ databases">
        <authorList>
            <consortium name="Genoscope - CEA"/>
            <person name="William W."/>
        </authorList>
    </citation>
    <scope>NUCLEOTIDE SEQUENCE</scope>
</reference>
<dbReference type="AlphaFoldDB" id="A0A8S1YL61"/>
<accession>A0A8S1YL61</accession>
<name>A0A8S1YL61_9CILI</name>
<sequence length="76" mass="9049">MLHISYICVVDSHKQLNWGFKKNSRSMFSLLKGRQKTKMLCLEGIIYQLDLINHKQDSKIWLECIFWNFKANGDQD</sequence>
<dbReference type="Proteomes" id="UP000689195">
    <property type="component" value="Unassembled WGS sequence"/>
</dbReference>
<proteinExistence type="predicted"/>
<comment type="caution">
    <text evidence="1">The sequence shown here is derived from an EMBL/GenBank/DDBJ whole genome shotgun (WGS) entry which is preliminary data.</text>
</comment>
<keyword evidence="2" id="KW-1185">Reference proteome</keyword>
<evidence type="ECO:0000313" key="1">
    <source>
        <dbReference type="EMBL" id="CAD8213207.1"/>
    </source>
</evidence>
<gene>
    <name evidence="1" type="ORF">PPENT_87.1.T1750029</name>
</gene>
<evidence type="ECO:0000313" key="2">
    <source>
        <dbReference type="Proteomes" id="UP000689195"/>
    </source>
</evidence>
<organism evidence="1 2">
    <name type="scientific">Paramecium pentaurelia</name>
    <dbReference type="NCBI Taxonomy" id="43138"/>
    <lineage>
        <taxon>Eukaryota</taxon>
        <taxon>Sar</taxon>
        <taxon>Alveolata</taxon>
        <taxon>Ciliophora</taxon>
        <taxon>Intramacronucleata</taxon>
        <taxon>Oligohymenophorea</taxon>
        <taxon>Peniculida</taxon>
        <taxon>Parameciidae</taxon>
        <taxon>Paramecium</taxon>
    </lineage>
</organism>